<keyword evidence="4" id="KW-1185">Reference proteome</keyword>
<organism evidence="1 3">
    <name type="scientific">Amycolatopsis azurea DSM 43854</name>
    <dbReference type="NCBI Taxonomy" id="1238180"/>
    <lineage>
        <taxon>Bacteria</taxon>
        <taxon>Bacillati</taxon>
        <taxon>Actinomycetota</taxon>
        <taxon>Actinomycetes</taxon>
        <taxon>Pseudonocardiales</taxon>
        <taxon>Pseudonocardiaceae</taxon>
        <taxon>Amycolatopsis</taxon>
    </lineage>
</organism>
<dbReference type="RefSeq" id="WP_005158175.1">
    <property type="nucleotide sequence ID" value="NZ_ANMG01000034.1"/>
</dbReference>
<sequence length="114" mass="12362">MTFEVVGLCRREPDADTLVSAIRAASPLSEVDVDEDRMLFLLRHPDGGVLLAIESGRLVRVPGETRRLLGVDMPSPVWWVEGRARDGDPEAETAAREFAASLVATTGGTAWSSR</sequence>
<dbReference type="EMBL" id="ANMG01000034">
    <property type="protein sequence ID" value="EMD26312.1"/>
    <property type="molecule type" value="Genomic_DNA"/>
</dbReference>
<protein>
    <submittedName>
        <fullName evidence="1">Uncharacterized protein</fullName>
    </submittedName>
</protein>
<dbReference type="OrthoDB" id="3392321at2"/>
<dbReference type="Proteomes" id="UP000188551">
    <property type="component" value="Unassembled WGS sequence"/>
</dbReference>
<accession>M2QK99</accession>
<reference evidence="1 3" key="1">
    <citation type="submission" date="2012-10" db="EMBL/GenBank/DDBJ databases">
        <title>Genome assembly of Amycolatopsis azurea DSM 43854.</title>
        <authorList>
            <person name="Khatri I."/>
            <person name="Kaur I."/>
            <person name="Subramanian S."/>
            <person name="Mayilraj S."/>
        </authorList>
    </citation>
    <scope>NUCLEOTIDE SEQUENCE [LARGE SCALE GENOMIC DNA]</scope>
    <source>
        <strain evidence="1 3">DSM 43854</strain>
    </source>
</reference>
<evidence type="ECO:0000313" key="4">
    <source>
        <dbReference type="Proteomes" id="UP000188551"/>
    </source>
</evidence>
<dbReference type="EMBL" id="MUXN01000003">
    <property type="protein sequence ID" value="OOC07791.1"/>
    <property type="molecule type" value="Genomic_DNA"/>
</dbReference>
<evidence type="ECO:0000313" key="1">
    <source>
        <dbReference type="EMBL" id="EMD26312.1"/>
    </source>
</evidence>
<evidence type="ECO:0000313" key="2">
    <source>
        <dbReference type="EMBL" id="OOC07791.1"/>
    </source>
</evidence>
<dbReference type="Proteomes" id="UP000014137">
    <property type="component" value="Unassembled WGS sequence"/>
</dbReference>
<name>M2QK99_9PSEU</name>
<proteinExistence type="predicted"/>
<comment type="caution">
    <text evidence="1">The sequence shown here is derived from an EMBL/GenBank/DDBJ whole genome shotgun (WGS) entry which is preliminary data.</text>
</comment>
<dbReference type="PATRIC" id="fig|1238180.3.peg.3945"/>
<evidence type="ECO:0000313" key="3">
    <source>
        <dbReference type="Proteomes" id="UP000014137"/>
    </source>
</evidence>
<gene>
    <name evidence="2" type="ORF">B0293_06355</name>
    <name evidence="1" type="ORF">C791_3614</name>
</gene>
<dbReference type="AlphaFoldDB" id="M2QK99"/>
<reference evidence="2 4" key="2">
    <citation type="submission" date="2017-02" db="EMBL/GenBank/DDBJ databases">
        <title>Amycolatopsis azurea DSM 43854 draft genome.</title>
        <authorList>
            <person name="Mayilraj S."/>
        </authorList>
    </citation>
    <scope>NUCLEOTIDE SEQUENCE [LARGE SCALE GENOMIC DNA]</scope>
    <source>
        <strain evidence="2 4">DSM 43854</strain>
    </source>
</reference>